<dbReference type="InterPro" id="IPR024078">
    <property type="entry name" value="LmbE-like_dom_sf"/>
</dbReference>
<dbReference type="EMBL" id="FNVA01000008">
    <property type="protein sequence ID" value="SEG66254.1"/>
    <property type="molecule type" value="Genomic_DNA"/>
</dbReference>
<dbReference type="InterPro" id="IPR003737">
    <property type="entry name" value="GlcNAc_PI_deacetylase-related"/>
</dbReference>
<dbReference type="Proteomes" id="UP000236728">
    <property type="component" value="Unassembled WGS sequence"/>
</dbReference>
<dbReference type="SUPFAM" id="SSF52317">
    <property type="entry name" value="Class I glutamine amidotransferase-like"/>
    <property type="match status" value="1"/>
</dbReference>
<dbReference type="RefSeq" id="WP_103934956.1">
    <property type="nucleotide sequence ID" value="NZ_FNVA01000008.1"/>
</dbReference>
<dbReference type="OrthoDB" id="9759749at2"/>
<evidence type="ECO:0000313" key="2">
    <source>
        <dbReference type="EMBL" id="SEG66254.1"/>
    </source>
</evidence>
<dbReference type="Gene3D" id="3.40.50.10320">
    <property type="entry name" value="LmbE-like"/>
    <property type="match status" value="1"/>
</dbReference>
<protein>
    <submittedName>
        <fullName evidence="2">N-acetylglucosaminyl deacetylase, LmbE family</fullName>
    </submittedName>
</protein>
<organism evidence="2 3">
    <name type="scientific">Bryocella elongata</name>
    <dbReference type="NCBI Taxonomy" id="863522"/>
    <lineage>
        <taxon>Bacteria</taxon>
        <taxon>Pseudomonadati</taxon>
        <taxon>Acidobacteriota</taxon>
        <taxon>Terriglobia</taxon>
        <taxon>Terriglobales</taxon>
        <taxon>Acidobacteriaceae</taxon>
        <taxon>Bryocella</taxon>
    </lineage>
</organism>
<evidence type="ECO:0000313" key="3">
    <source>
        <dbReference type="Proteomes" id="UP000236728"/>
    </source>
</evidence>
<dbReference type="AlphaFoldDB" id="A0A1H6BZX6"/>
<feature type="chain" id="PRO_5009294281" evidence="1">
    <location>
        <begin position="30"/>
        <end position="946"/>
    </location>
</feature>
<evidence type="ECO:0000256" key="1">
    <source>
        <dbReference type="SAM" id="SignalP"/>
    </source>
</evidence>
<dbReference type="Pfam" id="PF02585">
    <property type="entry name" value="PIG-L"/>
    <property type="match status" value="1"/>
</dbReference>
<sequence>MPSSFLRTATLRTSTAALAFCVAASPALAQSAQTIPYAQQKIAARPLPIDRGSAALEQSLRKLRTRASLAMVVAHPDDEDGGMLAYESRGQGVDTTLLTLNRGEGGQNDMTSDYWDELGILRTEELLGAGNYYGVHQYWTRVADFGFSKTIEEALKTWGEQRVLYDAVRVIRMTRPLVVTSVFVGNVSDGHGHHQVAGYTAQQVYKLAGDPNVFPDQIKAGLLPWSPLKVYARVPFARVNEKGIYDYATGHYAPVRFRNYIDGTWIEGLPKANVEVPEGSYNPLFGENYMQVAREGLNEQKSQNGGVAVPLPRPNSSPYHLYAARFATQPTESTFFDGIDVTLEGIASYAPAAQRAQWSARLHDLSGTVDSASKQFDATKPESIAPLLAKGLAQTNALLAELEKSKLPAEARYNMAHELTVKQVQFNDALAQSLGLSLIANTTEGTGPARPGPFGDMSTQLATPQTVVPGQTIDVDAHVANQGSETVSLSSVDIVSQAGKDWTITPKAATSGTMPAGEARDLGFTVKVPVDAELTRPYFSRPELEQSYYDIRDPRYLNLPTAPYPLLAVASVQYRDVTVRLNGVVQTVQQQNGVGPVMQPLRVAPAISLSVTPQAGIVSLTGEAFDLEVKLHSSVKGSAKGTLKLDLPSGWSSTPAVADFATTREGDERNLSFRVQPGHVEQKPYNITAVAELNGQQYKEGFETIGYSGLRPYVSYKPASYRATGVDVQTAPSLKVAYIMGTGDDVATSLENLGVHPTFLSAQDIASGDLSKYDAIVLGIRAYAARPELKTFNNRLLEYVKDGGSVIVQYQTPEYDHNFGPYPLTLTTDPEKVVEEDCKVQLLDPGDPLLNWPNKITTRDFDGWVEERGHGFLHAWDSHYITPTEMHDVDQDPQKGGLVYARYGKGYYIYMAYAFFRQMPEGVPGSFRIMANLISASKNPQLTAAK</sequence>
<accession>A0A1H6BZX6</accession>
<proteinExistence type="predicted"/>
<dbReference type="Gene3D" id="3.40.50.880">
    <property type="match status" value="1"/>
</dbReference>
<keyword evidence="1" id="KW-0732">Signal</keyword>
<reference evidence="2 3" key="1">
    <citation type="submission" date="2016-10" db="EMBL/GenBank/DDBJ databases">
        <authorList>
            <person name="de Groot N.N."/>
        </authorList>
    </citation>
    <scope>NUCLEOTIDE SEQUENCE [LARGE SCALE GENOMIC DNA]</scope>
    <source>
        <strain evidence="2 3">DSM 22489</strain>
    </source>
</reference>
<gene>
    <name evidence="2" type="ORF">SAMN05421819_4109</name>
</gene>
<dbReference type="CDD" id="cd03143">
    <property type="entry name" value="A4_beta-galactosidase_middle_domain"/>
    <property type="match status" value="1"/>
</dbReference>
<dbReference type="SUPFAM" id="SSF102588">
    <property type="entry name" value="LmbE-like"/>
    <property type="match status" value="1"/>
</dbReference>
<feature type="signal peptide" evidence="1">
    <location>
        <begin position="1"/>
        <end position="29"/>
    </location>
</feature>
<dbReference type="InterPro" id="IPR029062">
    <property type="entry name" value="Class_I_gatase-like"/>
</dbReference>
<name>A0A1H6BZX6_9BACT</name>
<keyword evidence="3" id="KW-1185">Reference proteome</keyword>